<dbReference type="GO" id="GO:0000981">
    <property type="term" value="F:DNA-binding transcription factor activity, RNA polymerase II-specific"/>
    <property type="evidence" value="ECO:0007669"/>
    <property type="project" value="InterPro"/>
</dbReference>
<evidence type="ECO:0000256" key="7">
    <source>
        <dbReference type="ARBA" id="ARBA00023155"/>
    </source>
</evidence>
<dbReference type="EMBL" id="CAJOBA010046495">
    <property type="protein sequence ID" value="CAF4190280.1"/>
    <property type="molecule type" value="Genomic_DNA"/>
</dbReference>
<evidence type="ECO:0000256" key="3">
    <source>
        <dbReference type="ARBA" id="ARBA00022473"/>
    </source>
</evidence>
<dbReference type="Pfam" id="PF00292">
    <property type="entry name" value="PAX"/>
    <property type="match status" value="1"/>
</dbReference>
<dbReference type="PANTHER" id="PTHR45636:SF49">
    <property type="entry name" value="PAIRED BOX PROTEIN 3 HOMOLOG"/>
    <property type="match status" value="1"/>
</dbReference>
<keyword evidence="6 10" id="KW-0238">DNA-binding</keyword>
<feature type="DNA-binding region" description="Homeobox" evidence="10">
    <location>
        <begin position="135"/>
        <end position="194"/>
    </location>
</feature>
<dbReference type="PROSITE" id="PS51057">
    <property type="entry name" value="PAIRED_2"/>
    <property type="match status" value="1"/>
</dbReference>
<feature type="domain" description="Homeobox" evidence="13">
    <location>
        <begin position="133"/>
        <end position="193"/>
    </location>
</feature>
<reference evidence="15" key="1">
    <citation type="submission" date="2021-02" db="EMBL/GenBank/DDBJ databases">
        <authorList>
            <person name="Nowell W R."/>
        </authorList>
    </citation>
    <scope>NUCLEOTIDE SEQUENCE</scope>
</reference>
<dbReference type="CDD" id="cd00086">
    <property type="entry name" value="homeodomain"/>
    <property type="match status" value="1"/>
</dbReference>
<dbReference type="AlphaFoldDB" id="A0A8S2F917"/>
<dbReference type="FunFam" id="1.10.10.60:FF:000679">
    <property type="entry name" value="Homeobox protein aristaless"/>
    <property type="match status" value="1"/>
</dbReference>
<name>A0A8S2F917_9BILA</name>
<dbReference type="InterPro" id="IPR017970">
    <property type="entry name" value="Homeobox_CS"/>
</dbReference>
<feature type="domain" description="Paired" evidence="14">
    <location>
        <begin position="32"/>
        <end position="172"/>
    </location>
</feature>
<dbReference type="SUPFAM" id="SSF46689">
    <property type="entry name" value="Homeodomain-like"/>
    <property type="match status" value="2"/>
</dbReference>
<evidence type="ECO:0000259" key="13">
    <source>
        <dbReference type="PROSITE" id="PS50071"/>
    </source>
</evidence>
<organism evidence="15 17">
    <name type="scientific">Didymodactylos carnosus</name>
    <dbReference type="NCBI Taxonomy" id="1234261"/>
    <lineage>
        <taxon>Eukaryota</taxon>
        <taxon>Metazoa</taxon>
        <taxon>Spiralia</taxon>
        <taxon>Gnathifera</taxon>
        <taxon>Rotifera</taxon>
        <taxon>Eurotatoria</taxon>
        <taxon>Bdelloidea</taxon>
        <taxon>Philodinida</taxon>
        <taxon>Philodinidae</taxon>
        <taxon>Didymodactylos</taxon>
    </lineage>
</organism>
<comment type="subcellular location">
    <subcellularLocation>
        <location evidence="1 10 11">Nucleus</location>
    </subcellularLocation>
</comment>
<dbReference type="InterPro" id="IPR043565">
    <property type="entry name" value="PAX_fam"/>
</dbReference>
<dbReference type="SMART" id="SM00389">
    <property type="entry name" value="HOX"/>
    <property type="match status" value="1"/>
</dbReference>
<dbReference type="InterPro" id="IPR009057">
    <property type="entry name" value="Homeodomain-like_sf"/>
</dbReference>
<dbReference type="PRINTS" id="PR00027">
    <property type="entry name" value="PAIREDBOX"/>
</dbReference>
<dbReference type="EMBL" id="CAJNOK010024801">
    <property type="protein sequence ID" value="CAF1381836.1"/>
    <property type="molecule type" value="Genomic_DNA"/>
</dbReference>
<evidence type="ECO:0000259" key="14">
    <source>
        <dbReference type="PROSITE" id="PS51057"/>
    </source>
</evidence>
<dbReference type="Proteomes" id="UP000677228">
    <property type="component" value="Unassembled WGS sequence"/>
</dbReference>
<evidence type="ECO:0000256" key="2">
    <source>
        <dbReference type="ARBA" id="ARBA00005733"/>
    </source>
</evidence>
<dbReference type="Pfam" id="PF00046">
    <property type="entry name" value="Homeodomain"/>
    <property type="match status" value="1"/>
</dbReference>
<keyword evidence="8" id="KW-0804">Transcription</keyword>
<dbReference type="GO" id="GO:0000978">
    <property type="term" value="F:RNA polymerase II cis-regulatory region sequence-specific DNA binding"/>
    <property type="evidence" value="ECO:0007669"/>
    <property type="project" value="TreeGrafter"/>
</dbReference>
<dbReference type="Gene3D" id="1.10.10.10">
    <property type="entry name" value="Winged helix-like DNA-binding domain superfamily/Winged helix DNA-binding domain"/>
    <property type="match status" value="1"/>
</dbReference>
<proteinExistence type="inferred from homology"/>
<evidence type="ECO:0000256" key="1">
    <source>
        <dbReference type="ARBA" id="ARBA00004123"/>
    </source>
</evidence>
<dbReference type="PROSITE" id="PS00034">
    <property type="entry name" value="PAIRED_1"/>
    <property type="match status" value="1"/>
</dbReference>
<dbReference type="PRINTS" id="PR00031">
    <property type="entry name" value="HTHREPRESSR"/>
</dbReference>
<evidence type="ECO:0000256" key="4">
    <source>
        <dbReference type="ARBA" id="ARBA00022724"/>
    </source>
</evidence>
<evidence type="ECO:0000256" key="8">
    <source>
        <dbReference type="ARBA" id="ARBA00023163"/>
    </source>
</evidence>
<evidence type="ECO:0000256" key="11">
    <source>
        <dbReference type="RuleBase" id="RU000682"/>
    </source>
</evidence>
<evidence type="ECO:0000313" key="16">
    <source>
        <dbReference type="EMBL" id="CAF4190280.1"/>
    </source>
</evidence>
<evidence type="ECO:0000256" key="9">
    <source>
        <dbReference type="ARBA" id="ARBA00023242"/>
    </source>
</evidence>
<keyword evidence="3" id="KW-0217">Developmental protein</keyword>
<dbReference type="InterPro" id="IPR000047">
    <property type="entry name" value="HTH_motif"/>
</dbReference>
<evidence type="ECO:0000256" key="12">
    <source>
        <dbReference type="SAM" id="MobiDB-lite"/>
    </source>
</evidence>
<keyword evidence="5" id="KW-0805">Transcription regulation</keyword>
<gene>
    <name evidence="15" type="ORF">OVA965_LOCUS32147</name>
    <name evidence="16" type="ORF">TMI583_LOCUS33002</name>
</gene>
<dbReference type="SMART" id="SM00351">
    <property type="entry name" value="PAX"/>
    <property type="match status" value="1"/>
</dbReference>
<keyword evidence="9 10" id="KW-0539">Nucleus</keyword>
<comment type="similarity">
    <text evidence="2">Belongs to the paired homeobox family.</text>
</comment>
<evidence type="ECO:0000256" key="5">
    <source>
        <dbReference type="ARBA" id="ARBA00023015"/>
    </source>
</evidence>
<evidence type="ECO:0000313" key="17">
    <source>
        <dbReference type="Proteomes" id="UP000677228"/>
    </source>
</evidence>
<dbReference type="PANTHER" id="PTHR45636">
    <property type="entry name" value="PAIRED BOX PROTEIN PAX-6-RELATED-RELATED"/>
    <property type="match status" value="1"/>
</dbReference>
<dbReference type="Gene3D" id="1.10.10.60">
    <property type="entry name" value="Homeodomain-like"/>
    <property type="match status" value="1"/>
</dbReference>
<dbReference type="GO" id="GO:0005634">
    <property type="term" value="C:nucleus"/>
    <property type="evidence" value="ECO:0007669"/>
    <property type="project" value="UniProtKB-SubCell"/>
</dbReference>
<dbReference type="InterPro" id="IPR001523">
    <property type="entry name" value="Paired_dom"/>
</dbReference>
<feature type="region of interest" description="Disordered" evidence="12">
    <location>
        <begin position="96"/>
        <end position="128"/>
    </location>
</feature>
<evidence type="ECO:0000313" key="15">
    <source>
        <dbReference type="EMBL" id="CAF1381836.1"/>
    </source>
</evidence>
<comment type="caution">
    <text evidence="15">The sequence shown here is derived from an EMBL/GenBank/DDBJ whole genome shotgun (WGS) entry which is preliminary data.</text>
</comment>
<dbReference type="PROSITE" id="PS00027">
    <property type="entry name" value="HOMEOBOX_1"/>
    <property type="match status" value="1"/>
</dbReference>
<accession>A0A8S2F917</accession>
<dbReference type="InterPro" id="IPR043182">
    <property type="entry name" value="PAIRED_DNA-bd_dom"/>
</dbReference>
<dbReference type="InterPro" id="IPR036388">
    <property type="entry name" value="WH-like_DNA-bd_sf"/>
</dbReference>
<dbReference type="PROSITE" id="PS50071">
    <property type="entry name" value="HOMEOBOX_2"/>
    <property type="match status" value="1"/>
</dbReference>
<dbReference type="Proteomes" id="UP000682733">
    <property type="component" value="Unassembled WGS sequence"/>
</dbReference>
<sequence>SMITSFYNNTMLSSFHSTMLLSGAEQEAIREGQGRVNQLGGTFINGRPLPHELRIKIIDLASQGIRPCVISRQLRISHGCVSKILARYAETGSLKPGTVHTRKRRVPTNEDSTDSSEEKNNSLNESLRITPNGAARRYRTSFNHEQTQELETLFQSTHYPDVSTRDELAKRMGLNETRIQVWFSNRRARHRKAQSTHQLTDSYHENTNENSPIQHSHMLYPPIPQSMFNPDMKPYFSSTSSCLSLSDLPVHLSSPFNDLTTSTANLQSHFYPTTPSYNYSTSSNYGYLPSYSSSCHLDPY</sequence>
<evidence type="ECO:0000256" key="10">
    <source>
        <dbReference type="PROSITE-ProRule" id="PRU00108"/>
    </source>
</evidence>
<keyword evidence="7 10" id="KW-0371">Homeobox</keyword>
<dbReference type="InterPro" id="IPR001356">
    <property type="entry name" value="HD"/>
</dbReference>
<protein>
    <submittedName>
        <fullName evidence="15">Uncharacterized protein</fullName>
    </submittedName>
</protein>
<keyword evidence="4" id="KW-0563">Paired box</keyword>
<evidence type="ECO:0000256" key="6">
    <source>
        <dbReference type="ARBA" id="ARBA00023125"/>
    </source>
</evidence>
<feature type="non-terminal residue" evidence="15">
    <location>
        <position position="1"/>
    </location>
</feature>